<dbReference type="EMBL" id="LXSQ01000009">
    <property type="protein sequence ID" value="OAM43889.1"/>
    <property type="molecule type" value="Genomic_DNA"/>
</dbReference>
<dbReference type="GO" id="GO:0019068">
    <property type="term" value="P:virion assembly"/>
    <property type="evidence" value="ECO:0007669"/>
    <property type="project" value="InterPro"/>
</dbReference>
<dbReference type="NCBIfam" id="TIGR01539">
    <property type="entry name" value="portal_lambda"/>
    <property type="match status" value="1"/>
</dbReference>
<gene>
    <name evidence="2" type="ORF">A7Q00_03635</name>
</gene>
<sequence length="517" mass="58345">MKPHNPTAPKRGFFSRLFRRGGQNQPARRERHYAAVRPNGPLADVRLNNAAADALARSDLDRLRSLSRKQARDNDYMLRFLQMVGNHVVGRDGFSLQMQVQMDNGSAMDNQANRAIEEAFAAWARRGVCEVSGLYSFTDLQRLMVRSVARDGEVLVRHVYGSDNGHGYALQLLDIDRLDTQLNRDKQNGKNAIRMGVEINDWGRPVAYWLRRQHPGDYTVATALLDNERIPAAEISHLYLHDRPEQRRGFPWTTSALISLHNLGGYQEAAIIAARVGASKMGFFQQKEDIDSFQNPIDGQAVDNGHGGQDIIDYADPGTFHSLPNGYEFVPFNPDYPHANYDSFVKTCLRSVAGGLGVSYHNLANDLEGVNFSSIRSGVLEERDQWMALQNWYIDSFLCDVFERWLACALLAGAITSPTGKPLPAAKLDKFKRYRWQGRRWAWVDPLKDIQSQEAAIALRVKSRRAVCDELGVDFDETLQQIQQETDLLRQMGLTETPPTQPAANDEDKGDEQNNRD</sequence>
<dbReference type="OrthoDB" id="622132at2"/>
<reference evidence="3" key="1">
    <citation type="submission" date="2016-05" db="EMBL/GenBank/DDBJ databases">
        <title>Draft genome of Corynebacterium afermentans subsp. afermentans LCDC 88199T.</title>
        <authorList>
            <person name="Bernier A.-M."/>
            <person name="Bernard K."/>
        </authorList>
    </citation>
    <scope>NUCLEOTIDE SEQUENCE [LARGE SCALE GENOMIC DNA]</scope>
    <source>
        <strain evidence="3">NML130454</strain>
    </source>
</reference>
<keyword evidence="3" id="KW-1185">Reference proteome</keyword>
<dbReference type="InterPro" id="IPR006429">
    <property type="entry name" value="Phage_lambda_portal"/>
</dbReference>
<organism evidence="2 3">
    <name type="scientific">Eikenella halliae</name>
    <dbReference type="NCBI Taxonomy" id="1795832"/>
    <lineage>
        <taxon>Bacteria</taxon>
        <taxon>Pseudomonadati</taxon>
        <taxon>Pseudomonadota</taxon>
        <taxon>Betaproteobacteria</taxon>
        <taxon>Neisseriales</taxon>
        <taxon>Neisseriaceae</taxon>
        <taxon>Eikenella</taxon>
    </lineage>
</organism>
<feature type="region of interest" description="Disordered" evidence="1">
    <location>
        <begin position="492"/>
        <end position="517"/>
    </location>
</feature>
<dbReference type="RefSeq" id="WP_064089275.1">
    <property type="nucleotide sequence ID" value="NZ_LXSQ01000009.1"/>
</dbReference>
<dbReference type="GO" id="GO:0005198">
    <property type="term" value="F:structural molecule activity"/>
    <property type="evidence" value="ECO:0007669"/>
    <property type="project" value="InterPro"/>
</dbReference>
<dbReference type="Pfam" id="PF05136">
    <property type="entry name" value="Phage_portal_2"/>
    <property type="match status" value="1"/>
</dbReference>
<dbReference type="AlphaFoldDB" id="A0A1B6W0U5"/>
<name>A0A1B6W0U5_9NEIS</name>
<comment type="caution">
    <text evidence="2">The sequence shown here is derived from an EMBL/GenBank/DDBJ whole genome shotgun (WGS) entry which is preliminary data.</text>
</comment>
<accession>A0A1B6W0U5</accession>
<protein>
    <submittedName>
        <fullName evidence="2">Phage portal protein</fullName>
    </submittedName>
</protein>
<proteinExistence type="predicted"/>
<evidence type="ECO:0000313" key="2">
    <source>
        <dbReference type="EMBL" id="OAM43889.1"/>
    </source>
</evidence>
<evidence type="ECO:0000313" key="3">
    <source>
        <dbReference type="Proteomes" id="UP000077726"/>
    </source>
</evidence>
<dbReference type="STRING" id="1795832.A7Q00_03635"/>
<dbReference type="Proteomes" id="UP000077726">
    <property type="component" value="Unassembled WGS sequence"/>
</dbReference>
<evidence type="ECO:0000256" key="1">
    <source>
        <dbReference type="SAM" id="MobiDB-lite"/>
    </source>
</evidence>